<comment type="caution">
    <text evidence="1">The sequence shown here is derived from an EMBL/GenBank/DDBJ whole genome shotgun (WGS) entry which is preliminary data.</text>
</comment>
<dbReference type="RefSeq" id="WP_123176685.1">
    <property type="nucleotide sequence ID" value="NZ_QWDD01000001.1"/>
</dbReference>
<dbReference type="Proteomes" id="UP000268623">
    <property type="component" value="Unassembled WGS sequence"/>
</dbReference>
<reference evidence="1 2" key="1">
    <citation type="submission" date="2018-08" db="EMBL/GenBank/DDBJ databases">
        <title>Genome sequence of Methylocystis hirsuta CSC1, a methanotroph able to accumulate PHAs.</title>
        <authorList>
            <person name="Bordel S."/>
            <person name="Rodriguez E."/>
            <person name="Gancedo J."/>
            <person name="Munoz R."/>
        </authorList>
    </citation>
    <scope>NUCLEOTIDE SEQUENCE [LARGE SCALE GENOMIC DNA]</scope>
    <source>
        <strain evidence="1 2">CSC1</strain>
    </source>
</reference>
<dbReference type="EMBL" id="QWDD01000001">
    <property type="protein sequence ID" value="RNJ50774.1"/>
    <property type="molecule type" value="Genomic_DNA"/>
</dbReference>
<protein>
    <submittedName>
        <fullName evidence="1">Uncharacterized protein</fullName>
    </submittedName>
</protein>
<dbReference type="OrthoDB" id="8440875at2"/>
<sequence length="188" mass="20646">MSPRRLNILVFAGIVLLIGVNGAAFSYRLWGPALNQYVDEFWKAHTLRPAVKAGDRTISECLGVSDFYSVHLTTYYLPDSEESAGGPTDDLSKYAEYCDRVPGTGKVIFSVTLMEKDARNESVALSFYQVDTDGGLKQINALPSRPRSSGFVTLDANVAHKGKYLLKLAFGEAKNAEDIIEMPIFVGQ</sequence>
<gene>
    <name evidence="1" type="ORF">D1O30_15445</name>
</gene>
<proteinExistence type="predicted"/>
<accession>A0A3M9XRW0</accession>
<evidence type="ECO:0000313" key="1">
    <source>
        <dbReference type="EMBL" id="RNJ50774.1"/>
    </source>
</evidence>
<name>A0A3M9XRW0_9HYPH</name>
<evidence type="ECO:0000313" key="2">
    <source>
        <dbReference type="Proteomes" id="UP000268623"/>
    </source>
</evidence>
<dbReference type="AlphaFoldDB" id="A0A3M9XRW0"/>
<keyword evidence="2" id="KW-1185">Reference proteome</keyword>
<organism evidence="1 2">
    <name type="scientific">Methylocystis hirsuta</name>
    <dbReference type="NCBI Taxonomy" id="369798"/>
    <lineage>
        <taxon>Bacteria</taxon>
        <taxon>Pseudomonadati</taxon>
        <taxon>Pseudomonadota</taxon>
        <taxon>Alphaproteobacteria</taxon>
        <taxon>Hyphomicrobiales</taxon>
        <taxon>Methylocystaceae</taxon>
        <taxon>Methylocystis</taxon>
    </lineage>
</organism>